<proteinExistence type="predicted"/>
<evidence type="ECO:0000313" key="2">
    <source>
        <dbReference type="Proteomes" id="UP000593567"/>
    </source>
</evidence>
<organism evidence="1 2">
    <name type="scientific">Bugula neritina</name>
    <name type="common">Brown bryozoan</name>
    <name type="synonym">Sertularia neritina</name>
    <dbReference type="NCBI Taxonomy" id="10212"/>
    <lineage>
        <taxon>Eukaryota</taxon>
        <taxon>Metazoa</taxon>
        <taxon>Spiralia</taxon>
        <taxon>Lophotrochozoa</taxon>
        <taxon>Bryozoa</taxon>
        <taxon>Gymnolaemata</taxon>
        <taxon>Cheilostomatida</taxon>
        <taxon>Flustrina</taxon>
        <taxon>Buguloidea</taxon>
        <taxon>Bugulidae</taxon>
        <taxon>Bugula</taxon>
    </lineage>
</organism>
<dbReference type="AlphaFoldDB" id="A0A7J7KE72"/>
<comment type="caution">
    <text evidence="1">The sequence shown here is derived from an EMBL/GenBank/DDBJ whole genome shotgun (WGS) entry which is preliminary data.</text>
</comment>
<evidence type="ECO:0000313" key="1">
    <source>
        <dbReference type="EMBL" id="KAF6036493.1"/>
    </source>
</evidence>
<protein>
    <submittedName>
        <fullName evidence="1">Uncharacterized protein</fullName>
    </submittedName>
</protein>
<dbReference type="EMBL" id="VXIV02000712">
    <property type="protein sequence ID" value="KAF6036493.1"/>
    <property type="molecule type" value="Genomic_DNA"/>
</dbReference>
<dbReference type="Proteomes" id="UP000593567">
    <property type="component" value="Unassembled WGS sequence"/>
</dbReference>
<keyword evidence="2" id="KW-1185">Reference proteome</keyword>
<sequence length="90" mass="10166">MTYLHTLRSRPNSRRVCPPTTAKVLLAEIEKDAKRTHALASQVDRHSGANGAVSTQPLLCLVWLVLGECKDLLIEHDYNWVHTQYAITNK</sequence>
<accession>A0A7J7KE72</accession>
<reference evidence="1" key="1">
    <citation type="submission" date="2020-06" db="EMBL/GenBank/DDBJ databases">
        <title>Draft genome of Bugula neritina, a colonial animal packing powerful symbionts and potential medicines.</title>
        <authorList>
            <person name="Rayko M."/>
        </authorList>
    </citation>
    <scope>NUCLEOTIDE SEQUENCE [LARGE SCALE GENOMIC DNA]</scope>
    <source>
        <strain evidence="1">Kwan_BN1</strain>
    </source>
</reference>
<gene>
    <name evidence="1" type="ORF">EB796_005194</name>
</gene>
<name>A0A7J7KE72_BUGNE</name>